<dbReference type="AlphaFoldDB" id="A0A449I3T0"/>
<dbReference type="Proteomes" id="UP000396835">
    <property type="component" value="Unassembled WGS sequence"/>
</dbReference>
<accession>A0A449I3T0</accession>
<gene>
    <name evidence="1" type="ORF">NCTC7812_01629</name>
</gene>
<evidence type="ECO:0000313" key="2">
    <source>
        <dbReference type="Proteomes" id="UP000396835"/>
    </source>
</evidence>
<dbReference type="EMBL" id="CAACYH010000004">
    <property type="protein sequence ID" value="VFB14088.1"/>
    <property type="molecule type" value="Genomic_DNA"/>
</dbReference>
<reference evidence="1 2" key="1">
    <citation type="submission" date="2019-02" db="EMBL/GenBank/DDBJ databases">
        <authorList>
            <consortium name="Pathogen Informatics"/>
        </authorList>
    </citation>
    <scope>NUCLEOTIDE SEQUENCE [LARGE SCALE GENOMIC DNA]</scope>
    <source>
        <strain evidence="1 2">3012STDY7078512</strain>
    </source>
</reference>
<protein>
    <submittedName>
        <fullName evidence="1">Uncharacterized protein</fullName>
    </submittedName>
</protein>
<organism evidence="1 2">
    <name type="scientific">Prevotella heparinolytica</name>
    <dbReference type="NCBI Taxonomy" id="28113"/>
    <lineage>
        <taxon>Bacteria</taxon>
        <taxon>Pseudomonadati</taxon>
        <taxon>Bacteroidota</taxon>
        <taxon>Bacteroidia</taxon>
        <taxon>Bacteroidales</taxon>
        <taxon>Bacteroidaceae</taxon>
        <taxon>Bacteroides</taxon>
    </lineage>
</organism>
<name>A0A449I3T0_9BACE</name>
<proteinExistence type="predicted"/>
<sequence>MDSLTKITQRKFFFLTIYSYLCNKQSGSLKWQNKVEYRSSLVSLSLPPFIDKQYNQLII</sequence>
<evidence type="ECO:0000313" key="1">
    <source>
        <dbReference type="EMBL" id="VFB14088.1"/>
    </source>
</evidence>